<feature type="domain" description="Peptidase S1" evidence="5">
    <location>
        <begin position="25"/>
        <end position="244"/>
    </location>
</feature>
<keyword evidence="2" id="KW-1015">Disulfide bond</keyword>
<comment type="similarity">
    <text evidence="1">Belongs to the peptidase S1 family.</text>
</comment>
<dbReference type="InterPro" id="IPR001314">
    <property type="entry name" value="Peptidase_S1A"/>
</dbReference>
<dbReference type="STRING" id="68170.GCA_000974445_02952"/>
<keyword evidence="3" id="KW-0378">Hydrolase</keyword>
<sequence length="244" mass="25628">MRGKRFAVLATLIALVSGASSADAIVGGTPARVSDTPWVVAITTTDGQLICGGALVAPDKVMTAAHCATLKGVIGNNQRPAAQLHVVAGRTDLRAHGDGIEVQVADVWRHPEYREVTKGDDVAVLTLARALPYRTISLGEAGDEGTVLGWGRTAENTPPSMTLRKVTVPILSDQECMIKEPDYRPGAMLCAGRGNRDACTGDSGGPLVVRGRLAGVVSYGRGCARPDEPGVYTRLAHYRSVLGF</sequence>
<evidence type="ECO:0000256" key="2">
    <source>
        <dbReference type="ARBA" id="ARBA00023157"/>
    </source>
</evidence>
<dbReference type="InterPro" id="IPR043504">
    <property type="entry name" value="Peptidase_S1_PA_chymotrypsin"/>
</dbReference>
<evidence type="ECO:0000259" key="5">
    <source>
        <dbReference type="PROSITE" id="PS50240"/>
    </source>
</evidence>
<dbReference type="InterPro" id="IPR050430">
    <property type="entry name" value="Peptidase_S1"/>
</dbReference>
<organism evidence="6 7">
    <name type="scientific">Lentzea aerocolonigenes</name>
    <name type="common">Lechevalieria aerocolonigenes</name>
    <name type="synonym">Saccharothrix aerocolonigenes</name>
    <dbReference type="NCBI Taxonomy" id="68170"/>
    <lineage>
        <taxon>Bacteria</taxon>
        <taxon>Bacillati</taxon>
        <taxon>Actinomycetota</taxon>
        <taxon>Actinomycetes</taxon>
        <taxon>Pseudonocardiales</taxon>
        <taxon>Pseudonocardiaceae</taxon>
        <taxon>Lentzea</taxon>
    </lineage>
</organism>
<dbReference type="EMBL" id="JYJG01000033">
    <property type="protein sequence ID" value="KJK51497.1"/>
    <property type="molecule type" value="Genomic_DNA"/>
</dbReference>
<gene>
    <name evidence="6" type="ORF">UK23_06540</name>
</gene>
<feature type="signal peptide" evidence="4">
    <location>
        <begin position="1"/>
        <end position="22"/>
    </location>
</feature>
<dbReference type="PANTHER" id="PTHR24276:SF98">
    <property type="entry name" value="FI18310P1-RELATED"/>
    <property type="match status" value="1"/>
</dbReference>
<name>A0A0F0HB05_LENAE</name>
<keyword evidence="4" id="KW-0732">Signal</keyword>
<dbReference type="FunFam" id="2.40.10.10:FF:000002">
    <property type="entry name" value="Transmembrane protease serine"/>
    <property type="match status" value="1"/>
</dbReference>
<dbReference type="PROSITE" id="PS50240">
    <property type="entry name" value="TRYPSIN_DOM"/>
    <property type="match status" value="1"/>
</dbReference>
<dbReference type="PROSITE" id="PS00134">
    <property type="entry name" value="TRYPSIN_HIS"/>
    <property type="match status" value="1"/>
</dbReference>
<evidence type="ECO:0000256" key="3">
    <source>
        <dbReference type="RuleBase" id="RU363034"/>
    </source>
</evidence>
<dbReference type="AlphaFoldDB" id="A0A0F0HB05"/>
<evidence type="ECO:0000313" key="6">
    <source>
        <dbReference type="EMBL" id="KJK51497.1"/>
    </source>
</evidence>
<evidence type="ECO:0000256" key="4">
    <source>
        <dbReference type="SAM" id="SignalP"/>
    </source>
</evidence>
<feature type="chain" id="PRO_5038366897" description="Peptidase S1 domain-containing protein" evidence="4">
    <location>
        <begin position="23"/>
        <end position="244"/>
    </location>
</feature>
<dbReference type="Gene3D" id="2.40.10.10">
    <property type="entry name" value="Trypsin-like serine proteases"/>
    <property type="match status" value="1"/>
</dbReference>
<dbReference type="PATRIC" id="fig|68170.10.peg.7413"/>
<keyword evidence="3" id="KW-0720">Serine protease</keyword>
<comment type="caution">
    <text evidence="6">The sequence shown here is derived from an EMBL/GenBank/DDBJ whole genome shotgun (WGS) entry which is preliminary data.</text>
</comment>
<reference evidence="6 7" key="1">
    <citation type="submission" date="2015-02" db="EMBL/GenBank/DDBJ databases">
        <authorList>
            <person name="Ju K.-S."/>
            <person name="Doroghazi J.R."/>
            <person name="Metcalf W."/>
        </authorList>
    </citation>
    <scope>NUCLEOTIDE SEQUENCE [LARGE SCALE GENOMIC DNA]</scope>
    <source>
        <strain evidence="6 7">NRRL B-16140</strain>
    </source>
</reference>
<accession>A0A0F0HB05</accession>
<dbReference type="GO" id="GO:0004252">
    <property type="term" value="F:serine-type endopeptidase activity"/>
    <property type="evidence" value="ECO:0007669"/>
    <property type="project" value="InterPro"/>
</dbReference>
<dbReference type="SMART" id="SM00020">
    <property type="entry name" value="Tryp_SPc"/>
    <property type="match status" value="1"/>
</dbReference>
<evidence type="ECO:0000313" key="7">
    <source>
        <dbReference type="Proteomes" id="UP000033393"/>
    </source>
</evidence>
<proteinExistence type="inferred from homology"/>
<dbReference type="CDD" id="cd00190">
    <property type="entry name" value="Tryp_SPc"/>
    <property type="match status" value="1"/>
</dbReference>
<keyword evidence="7" id="KW-1185">Reference proteome</keyword>
<evidence type="ECO:0000256" key="1">
    <source>
        <dbReference type="ARBA" id="ARBA00007664"/>
    </source>
</evidence>
<dbReference type="InterPro" id="IPR001254">
    <property type="entry name" value="Trypsin_dom"/>
</dbReference>
<dbReference type="InterPro" id="IPR033116">
    <property type="entry name" value="TRYPSIN_SER"/>
</dbReference>
<keyword evidence="3" id="KW-0645">Protease</keyword>
<dbReference type="OrthoDB" id="1496095at2"/>
<dbReference type="InterPro" id="IPR018114">
    <property type="entry name" value="TRYPSIN_HIS"/>
</dbReference>
<dbReference type="InterPro" id="IPR009003">
    <property type="entry name" value="Peptidase_S1_PA"/>
</dbReference>
<dbReference type="PANTHER" id="PTHR24276">
    <property type="entry name" value="POLYSERASE-RELATED"/>
    <property type="match status" value="1"/>
</dbReference>
<protein>
    <recommendedName>
        <fullName evidence="5">Peptidase S1 domain-containing protein</fullName>
    </recommendedName>
</protein>
<dbReference type="SUPFAM" id="SSF50494">
    <property type="entry name" value="Trypsin-like serine proteases"/>
    <property type="match status" value="1"/>
</dbReference>
<dbReference type="GO" id="GO:0006508">
    <property type="term" value="P:proteolysis"/>
    <property type="evidence" value="ECO:0007669"/>
    <property type="project" value="UniProtKB-KW"/>
</dbReference>
<dbReference type="Pfam" id="PF00089">
    <property type="entry name" value="Trypsin"/>
    <property type="match status" value="1"/>
</dbReference>
<dbReference type="RefSeq" id="WP_045310468.1">
    <property type="nucleotide sequence ID" value="NZ_JYJG01000033.1"/>
</dbReference>
<dbReference type="PRINTS" id="PR00722">
    <property type="entry name" value="CHYMOTRYPSIN"/>
</dbReference>
<dbReference type="Proteomes" id="UP000033393">
    <property type="component" value="Unassembled WGS sequence"/>
</dbReference>
<dbReference type="PROSITE" id="PS00135">
    <property type="entry name" value="TRYPSIN_SER"/>
    <property type="match status" value="1"/>
</dbReference>